<proteinExistence type="predicted"/>
<keyword evidence="2" id="KW-1185">Reference proteome</keyword>
<evidence type="ECO:0000313" key="2">
    <source>
        <dbReference type="Proteomes" id="UP000197208"/>
    </source>
</evidence>
<reference evidence="1 2" key="1">
    <citation type="submission" date="2017-05" db="EMBL/GenBank/DDBJ databases">
        <title>De novo genome assembly of Deniococcus indicus strain DR1.</title>
        <authorList>
            <person name="Chauhan D."/>
            <person name="Yennamalli R.M."/>
            <person name="Priyadarshini R."/>
        </authorList>
    </citation>
    <scope>NUCLEOTIDE SEQUENCE [LARGE SCALE GENOMIC DNA]</scope>
    <source>
        <strain evidence="1 2">DR1</strain>
    </source>
</reference>
<dbReference type="Proteomes" id="UP000197208">
    <property type="component" value="Unassembled WGS sequence"/>
</dbReference>
<comment type="caution">
    <text evidence="1">The sequence shown here is derived from an EMBL/GenBank/DDBJ whole genome shotgun (WGS) entry which is preliminary data.</text>
</comment>
<accession>A0A246BIM7</accession>
<protein>
    <submittedName>
        <fullName evidence="1">Uncharacterized protein</fullName>
    </submittedName>
</protein>
<organism evidence="1 2">
    <name type="scientific">Deinococcus indicus</name>
    <dbReference type="NCBI Taxonomy" id="223556"/>
    <lineage>
        <taxon>Bacteria</taxon>
        <taxon>Thermotogati</taxon>
        <taxon>Deinococcota</taxon>
        <taxon>Deinococci</taxon>
        <taxon>Deinococcales</taxon>
        <taxon>Deinococcaceae</taxon>
        <taxon>Deinococcus</taxon>
    </lineage>
</organism>
<sequence>MLDKLSVLDHQGSQVVIEGFGRPMTFKLLLDEYVLEDQETLVQIWLHPMQDVTVRLSRVGAGAWDVIVWPY</sequence>
<evidence type="ECO:0000313" key="1">
    <source>
        <dbReference type="EMBL" id="OWL95083.1"/>
    </source>
</evidence>
<dbReference type="RefSeq" id="WP_088249171.1">
    <property type="nucleotide sequence ID" value="NZ_NHMK01000020.1"/>
</dbReference>
<gene>
    <name evidence="1" type="ORF">CBQ26_13610</name>
</gene>
<dbReference type="AlphaFoldDB" id="A0A246BIM7"/>
<dbReference type="EMBL" id="NHMK01000020">
    <property type="protein sequence ID" value="OWL95083.1"/>
    <property type="molecule type" value="Genomic_DNA"/>
</dbReference>
<name>A0A246BIM7_9DEIO</name>